<comment type="subunit">
    <text evidence="6">Part of the 50S ribosomal subunit; part of the 5S rRNA/L5/L18/L25 subcomplex. Contacts the 5S rRNA and the P site tRNA. Forms a bridge to the 30S subunit in the 70S ribosome.</text>
</comment>
<dbReference type="Pfam" id="PF00673">
    <property type="entry name" value="Ribosomal_L5_C"/>
    <property type="match status" value="1"/>
</dbReference>
<protein>
    <recommendedName>
        <fullName evidence="6">Large ribosomal subunit protein uL5</fullName>
    </recommendedName>
</protein>
<keyword evidence="5 6" id="KW-0687">Ribonucleoprotein</keyword>
<dbReference type="InterPro" id="IPR031309">
    <property type="entry name" value="Ribosomal_uL5_C"/>
</dbReference>
<organism evidence="10 11">
    <name type="scientific">Methylocystis borbori</name>
    <dbReference type="NCBI Taxonomy" id="3118750"/>
    <lineage>
        <taxon>Bacteria</taxon>
        <taxon>Pseudomonadati</taxon>
        <taxon>Pseudomonadota</taxon>
        <taxon>Alphaproteobacteria</taxon>
        <taxon>Hyphomicrobiales</taxon>
        <taxon>Methylocystaceae</taxon>
        <taxon>Methylocystis</taxon>
    </lineage>
</organism>
<dbReference type="SUPFAM" id="SSF55282">
    <property type="entry name" value="RL5-like"/>
    <property type="match status" value="1"/>
</dbReference>
<evidence type="ECO:0000256" key="7">
    <source>
        <dbReference type="SAM" id="MobiDB-lite"/>
    </source>
</evidence>
<dbReference type="GO" id="GO:0005840">
    <property type="term" value="C:ribosome"/>
    <property type="evidence" value="ECO:0007669"/>
    <property type="project" value="UniProtKB-KW"/>
</dbReference>
<comment type="function">
    <text evidence="6">This is 1 of the proteins that bind and probably mediate the attachment of the 5S RNA into the large ribosomal subunit, where it forms part of the central protuberance. In the 70S ribosome it contacts protein S13 of the 30S subunit (bridge B1b), connecting the 2 subunits; this bridge is implicated in subunit movement. Contacts the P site tRNA; the 5S rRNA and some of its associated proteins might help stabilize positioning of ribosome-bound tRNAs.</text>
</comment>
<dbReference type="InterPro" id="IPR002132">
    <property type="entry name" value="Ribosomal_uL5"/>
</dbReference>
<gene>
    <name evidence="6 10" type="primary">rplE</name>
    <name evidence="10" type="ORF">V3H18_06585</name>
</gene>
<dbReference type="PROSITE" id="PS00358">
    <property type="entry name" value="RIBOSOMAL_L5"/>
    <property type="match status" value="1"/>
</dbReference>
<dbReference type="InterPro" id="IPR020930">
    <property type="entry name" value="Ribosomal_uL5_bac-type"/>
</dbReference>
<dbReference type="EMBL" id="JAZHYN010000014">
    <property type="protein sequence ID" value="MEF3366203.1"/>
    <property type="molecule type" value="Genomic_DNA"/>
</dbReference>
<evidence type="ECO:0000256" key="5">
    <source>
        <dbReference type="ARBA" id="ARBA00023274"/>
    </source>
</evidence>
<dbReference type="HAMAP" id="MF_01333_B">
    <property type="entry name" value="Ribosomal_uL5_B"/>
    <property type="match status" value="1"/>
</dbReference>
<evidence type="ECO:0000259" key="9">
    <source>
        <dbReference type="Pfam" id="PF00673"/>
    </source>
</evidence>
<evidence type="ECO:0000256" key="4">
    <source>
        <dbReference type="ARBA" id="ARBA00022980"/>
    </source>
</evidence>
<accession>A0ABU7XI44</accession>
<dbReference type="InterPro" id="IPR022803">
    <property type="entry name" value="Ribosomal_uL5_dom_sf"/>
</dbReference>
<dbReference type="NCBIfam" id="NF000585">
    <property type="entry name" value="PRK00010.1"/>
    <property type="match status" value="1"/>
</dbReference>
<evidence type="ECO:0000256" key="2">
    <source>
        <dbReference type="ARBA" id="ARBA00022730"/>
    </source>
</evidence>
<evidence type="ECO:0000313" key="10">
    <source>
        <dbReference type="EMBL" id="MEF3366203.1"/>
    </source>
</evidence>
<evidence type="ECO:0000256" key="6">
    <source>
        <dbReference type="HAMAP-Rule" id="MF_01333"/>
    </source>
</evidence>
<evidence type="ECO:0000256" key="1">
    <source>
        <dbReference type="ARBA" id="ARBA00008553"/>
    </source>
</evidence>
<sequence length="233" mass="25550">MAEEKKPKAEKPAKAQKAAADGAQAKEAKKAAEKPAPKEKPAKPASPSEGGVPYVPRLKKHYDEVVREALTKEFGYKNALEVPTIEKIVLNMGVGESVNDSKKAAAAAGDLGLIAGQKPVVTRARKAISTFKLRENMPIGAKVTLRKTRMYEFLDRLITVALPRVRDFRGLNPKSFDGRGNYALGIKEHIVFPEIDYDKAESILGMDVIVCTSAKTDEEARALLKAFNFPFRQ</sequence>
<evidence type="ECO:0000256" key="3">
    <source>
        <dbReference type="ARBA" id="ARBA00022884"/>
    </source>
</evidence>
<keyword evidence="3 6" id="KW-0694">RNA-binding</keyword>
<feature type="domain" description="Large ribosomal subunit protein uL5 C-terminal" evidence="9">
    <location>
        <begin position="138"/>
        <end position="231"/>
    </location>
</feature>
<keyword evidence="6" id="KW-0820">tRNA-binding</keyword>
<feature type="compositionally biased region" description="Basic and acidic residues" evidence="7">
    <location>
        <begin position="1"/>
        <end position="13"/>
    </location>
</feature>
<feature type="compositionally biased region" description="Basic and acidic residues" evidence="7">
    <location>
        <begin position="24"/>
        <end position="42"/>
    </location>
</feature>
<dbReference type="InterPro" id="IPR031310">
    <property type="entry name" value="Ribosomal_uL5_N"/>
</dbReference>
<dbReference type="Pfam" id="PF00281">
    <property type="entry name" value="Ribosomal_L5"/>
    <property type="match status" value="1"/>
</dbReference>
<feature type="region of interest" description="Disordered" evidence="7">
    <location>
        <begin position="1"/>
        <end position="55"/>
    </location>
</feature>
<dbReference type="Proteomes" id="UP001350748">
    <property type="component" value="Unassembled WGS sequence"/>
</dbReference>
<dbReference type="PANTHER" id="PTHR11994">
    <property type="entry name" value="60S RIBOSOMAL PROTEIN L11-RELATED"/>
    <property type="match status" value="1"/>
</dbReference>
<keyword evidence="11" id="KW-1185">Reference proteome</keyword>
<evidence type="ECO:0000259" key="8">
    <source>
        <dbReference type="Pfam" id="PF00281"/>
    </source>
</evidence>
<comment type="similarity">
    <text evidence="1 6">Belongs to the universal ribosomal protein uL5 family.</text>
</comment>
<dbReference type="InterPro" id="IPR020929">
    <property type="entry name" value="Ribosomal_uL5_CS"/>
</dbReference>
<keyword evidence="2 6" id="KW-0699">rRNA-binding</keyword>
<feature type="domain" description="Large ribosomal subunit protein uL5 N-terminal" evidence="8">
    <location>
        <begin position="78"/>
        <end position="134"/>
    </location>
</feature>
<reference evidence="10 11" key="1">
    <citation type="submission" date="2024-02" db="EMBL/GenBank/DDBJ databases">
        <authorList>
            <person name="Grouzdev D."/>
        </authorList>
    </citation>
    <scope>NUCLEOTIDE SEQUENCE [LARGE SCALE GENOMIC DNA]</scope>
    <source>
        <strain evidence="10 11">9N</strain>
    </source>
</reference>
<comment type="caution">
    <text evidence="10">The sequence shown here is derived from an EMBL/GenBank/DDBJ whole genome shotgun (WGS) entry which is preliminary data.</text>
</comment>
<evidence type="ECO:0000313" key="11">
    <source>
        <dbReference type="Proteomes" id="UP001350748"/>
    </source>
</evidence>
<dbReference type="Gene3D" id="3.30.1440.10">
    <property type="match status" value="1"/>
</dbReference>
<proteinExistence type="inferred from homology"/>
<name>A0ABU7XI44_9HYPH</name>
<dbReference type="RefSeq" id="WP_332081185.1">
    <property type="nucleotide sequence ID" value="NZ_JAZHYN010000014.1"/>
</dbReference>
<keyword evidence="4 6" id="KW-0689">Ribosomal protein</keyword>